<comment type="caution">
    <text evidence="3">The sequence shown here is derived from an EMBL/GenBank/DDBJ whole genome shotgun (WGS) entry which is preliminary data.</text>
</comment>
<dbReference type="InterPro" id="IPR032466">
    <property type="entry name" value="Metal_Hydrolase"/>
</dbReference>
<reference evidence="3" key="2">
    <citation type="submission" date="2020-08" db="EMBL/GenBank/DDBJ databases">
        <authorList>
            <person name="Lai Q."/>
        </authorList>
    </citation>
    <scope>NUCLEOTIDE SEQUENCE</scope>
    <source>
        <strain evidence="3">S27-2</strain>
    </source>
</reference>
<evidence type="ECO:0000256" key="1">
    <source>
        <dbReference type="SAM" id="SignalP"/>
    </source>
</evidence>
<proteinExistence type="predicted"/>
<keyword evidence="4" id="KW-1185">Reference proteome</keyword>
<dbReference type="SUPFAM" id="SSF51556">
    <property type="entry name" value="Metallo-dependent hydrolases"/>
    <property type="match status" value="1"/>
</dbReference>
<protein>
    <submittedName>
        <fullName evidence="3">Amidohydrolase</fullName>
    </submittedName>
</protein>
<dbReference type="RefSeq" id="WP_186508340.1">
    <property type="nucleotide sequence ID" value="NZ_JACNEP010000023.1"/>
</dbReference>
<keyword evidence="1" id="KW-0732">Signal</keyword>
<dbReference type="Gene3D" id="3.10.310.70">
    <property type="match status" value="1"/>
</dbReference>
<dbReference type="Gene3D" id="3.20.20.140">
    <property type="entry name" value="Metal-dependent hydrolases"/>
    <property type="match status" value="1"/>
</dbReference>
<reference evidence="3" key="1">
    <citation type="journal article" date="2018" name="Int. J. Syst. Evol. Microbiol.">
        <title>Neptunicella marina gen. nov., sp. nov., isolated from surface seawater.</title>
        <authorList>
            <person name="Liu X."/>
            <person name="Lai Q."/>
            <person name="Du Y."/>
            <person name="Zhang X."/>
            <person name="Liu Z."/>
            <person name="Sun F."/>
            <person name="Shao Z."/>
        </authorList>
    </citation>
    <scope>NUCLEOTIDE SEQUENCE</scope>
    <source>
        <strain evidence="3">S27-2</strain>
    </source>
</reference>
<dbReference type="Proteomes" id="UP000601768">
    <property type="component" value="Unassembled WGS sequence"/>
</dbReference>
<organism evidence="3 4">
    <name type="scientific">Neptunicella marina</name>
    <dbReference type="NCBI Taxonomy" id="2125989"/>
    <lineage>
        <taxon>Bacteria</taxon>
        <taxon>Pseudomonadati</taxon>
        <taxon>Pseudomonadota</taxon>
        <taxon>Gammaproteobacteria</taxon>
        <taxon>Alteromonadales</taxon>
        <taxon>Alteromonadaceae</taxon>
        <taxon>Neptunicella</taxon>
    </lineage>
</organism>
<dbReference type="EMBL" id="JACNEP010000023">
    <property type="protein sequence ID" value="MBC3767705.1"/>
    <property type="molecule type" value="Genomic_DNA"/>
</dbReference>
<dbReference type="InterPro" id="IPR013108">
    <property type="entry name" value="Amidohydro_3"/>
</dbReference>
<dbReference type="Pfam" id="PF07969">
    <property type="entry name" value="Amidohydro_3"/>
    <property type="match status" value="1"/>
</dbReference>
<dbReference type="CDD" id="cd01300">
    <property type="entry name" value="YtcJ_like"/>
    <property type="match status" value="1"/>
</dbReference>
<feature type="domain" description="Amidohydrolase 3" evidence="2">
    <location>
        <begin position="73"/>
        <end position="547"/>
    </location>
</feature>
<accession>A0A8J6M0T9</accession>
<dbReference type="AlphaFoldDB" id="A0A8J6M0T9"/>
<name>A0A8J6M0T9_9ALTE</name>
<evidence type="ECO:0000313" key="3">
    <source>
        <dbReference type="EMBL" id="MBC3767705.1"/>
    </source>
</evidence>
<dbReference type="PANTHER" id="PTHR22642:SF2">
    <property type="entry name" value="PROTEIN LONG AFTER FAR-RED 3"/>
    <property type="match status" value="1"/>
</dbReference>
<dbReference type="Gene3D" id="2.30.40.10">
    <property type="entry name" value="Urease, subunit C, domain 1"/>
    <property type="match status" value="1"/>
</dbReference>
<gene>
    <name evidence="3" type="ORF">H8B19_17635</name>
</gene>
<sequence>MKKFNTVLAIGAALLSAAPQAMAADLIYNFKGYGFEPDRSLVSFNTMLVENGKVLDRGNADLLKKYPDASRQDMQGKTILPGLIDAHGHFMGLGQSLLAVDVRDIRSEQQTVAKTLQFAEVHPELEWVTGRGWNQVLWPDKQFPSKTSLDEFISNRPVVLERIDGHAVWANSLALKKAGISKDTLDPPGGQLLRDASGEPTGVLIDNAMDILREHMPADTPQQLQQQFDAAQQHLLELGITSMHDAGTEKAAYDFYLDALEQRKFKMRIYAMLAGWDAQFKSMLDKGFITDPEDMLSIRSVKLVADGALGSRGAALLKPYDDDPHNNGLMVTSEKQLSELLPELVKRDYQVNIHAIGDKANHVALNQFAAVRDVSKARHLRHRIEHAQIIALEDIPRFKSLDIIASMQPTHATSDKNMAGDRIGEQRLAGAYAWQTLLKQGTLIAAGSDFPVELANPFYGIHAAVTRQDRDNQPPGGWRPQEKMTLEQALRAFTIDAAYAGYQEKVIGGLSKNQWADFVVIDRDIFAIPEQDLWKVQVLQTWVAGKQQYNKAL</sequence>
<dbReference type="PANTHER" id="PTHR22642">
    <property type="entry name" value="IMIDAZOLONEPROPIONASE"/>
    <property type="match status" value="1"/>
</dbReference>
<evidence type="ECO:0000259" key="2">
    <source>
        <dbReference type="Pfam" id="PF07969"/>
    </source>
</evidence>
<dbReference type="InterPro" id="IPR033932">
    <property type="entry name" value="YtcJ-like"/>
</dbReference>
<dbReference type="SUPFAM" id="SSF51338">
    <property type="entry name" value="Composite domain of metallo-dependent hydrolases"/>
    <property type="match status" value="1"/>
</dbReference>
<feature type="chain" id="PRO_5035170036" evidence="1">
    <location>
        <begin position="24"/>
        <end position="553"/>
    </location>
</feature>
<feature type="signal peptide" evidence="1">
    <location>
        <begin position="1"/>
        <end position="23"/>
    </location>
</feature>
<evidence type="ECO:0000313" key="4">
    <source>
        <dbReference type="Proteomes" id="UP000601768"/>
    </source>
</evidence>
<dbReference type="GO" id="GO:0016810">
    <property type="term" value="F:hydrolase activity, acting on carbon-nitrogen (but not peptide) bonds"/>
    <property type="evidence" value="ECO:0007669"/>
    <property type="project" value="InterPro"/>
</dbReference>
<dbReference type="InterPro" id="IPR011059">
    <property type="entry name" value="Metal-dep_hydrolase_composite"/>
</dbReference>